<dbReference type="Proteomes" id="UP001501788">
    <property type="component" value="Unassembled WGS sequence"/>
</dbReference>
<keyword evidence="2" id="KW-1185">Reference proteome</keyword>
<proteinExistence type="predicted"/>
<gene>
    <name evidence="1" type="ORF">GCM10023090_13620</name>
</gene>
<accession>A0ABP8L670</accession>
<dbReference type="RefSeq" id="WP_345062547.1">
    <property type="nucleotide sequence ID" value="NZ_BAABEX010000008.1"/>
</dbReference>
<name>A0ABP8L670_9BURK</name>
<dbReference type="EMBL" id="BAABEX010000008">
    <property type="protein sequence ID" value="GAA4422477.1"/>
    <property type="molecule type" value="Genomic_DNA"/>
</dbReference>
<sequence>MSDTADHPCLECGACCCSYRVDFSVYELDDAGGTVPAALAVPVNGAKVRMCGTDRIPLRCVALVGTVGQRAHCGIYAQRPQPCRELEPGSYGCDKARLRHGLPPLEPTETWQRRMA</sequence>
<comment type="caution">
    <text evidence="1">The sequence shown here is derived from an EMBL/GenBank/DDBJ whole genome shotgun (WGS) entry which is preliminary data.</text>
</comment>
<protein>
    <submittedName>
        <fullName evidence="1">YkgJ family cysteine cluster protein</fullName>
    </submittedName>
</protein>
<evidence type="ECO:0000313" key="1">
    <source>
        <dbReference type="EMBL" id="GAA4422477.1"/>
    </source>
</evidence>
<dbReference type="InterPro" id="IPR005358">
    <property type="entry name" value="Puta_zinc/iron-chelating_dom"/>
</dbReference>
<evidence type="ECO:0000313" key="2">
    <source>
        <dbReference type="Proteomes" id="UP001501788"/>
    </source>
</evidence>
<reference evidence="2" key="1">
    <citation type="journal article" date="2019" name="Int. J. Syst. Evol. Microbiol.">
        <title>The Global Catalogue of Microorganisms (GCM) 10K type strain sequencing project: providing services to taxonomists for standard genome sequencing and annotation.</title>
        <authorList>
            <consortium name="The Broad Institute Genomics Platform"/>
            <consortium name="The Broad Institute Genome Sequencing Center for Infectious Disease"/>
            <person name="Wu L."/>
            <person name="Ma J."/>
        </authorList>
    </citation>
    <scope>NUCLEOTIDE SEQUENCE [LARGE SCALE GENOMIC DNA]</scope>
    <source>
        <strain evidence="2">JCM 31890</strain>
    </source>
</reference>
<organism evidence="1 2">
    <name type="scientific">Acidovorax lacteus</name>
    <dbReference type="NCBI Taxonomy" id="1924988"/>
    <lineage>
        <taxon>Bacteria</taxon>
        <taxon>Pseudomonadati</taxon>
        <taxon>Pseudomonadota</taxon>
        <taxon>Betaproteobacteria</taxon>
        <taxon>Burkholderiales</taxon>
        <taxon>Comamonadaceae</taxon>
        <taxon>Acidovorax</taxon>
    </lineage>
</organism>
<dbReference type="Pfam" id="PF03692">
    <property type="entry name" value="CxxCxxCC"/>
    <property type="match status" value="1"/>
</dbReference>